<dbReference type="GO" id="GO:0006310">
    <property type="term" value="P:DNA recombination"/>
    <property type="evidence" value="ECO:0007669"/>
    <property type="project" value="UniProtKB-KW"/>
</dbReference>
<evidence type="ECO:0000256" key="3">
    <source>
        <dbReference type="ARBA" id="ARBA00023125"/>
    </source>
</evidence>
<keyword evidence="4" id="KW-0233">DNA recombination</keyword>
<evidence type="ECO:0000313" key="7">
    <source>
        <dbReference type="EMBL" id="KKN57680.1"/>
    </source>
</evidence>
<keyword evidence="2" id="KW-0229">DNA integration</keyword>
<dbReference type="Pfam" id="PF13495">
    <property type="entry name" value="Phage_int_SAM_4"/>
    <property type="match status" value="1"/>
</dbReference>
<evidence type="ECO:0000259" key="6">
    <source>
        <dbReference type="PROSITE" id="PS51900"/>
    </source>
</evidence>
<sequence length="376" mass="43754">MEKGRSVTLKHLLIQERRYIGLQFNTDKVIHALVKQLPDVKWSNSFNMAYILNTKQNLDEIFKIFNGVVWVNCNHFFDRNIAKEHNETIDITWFRKRELPATYRVCPLSYLDKLELRKYANNTVKTYVNSFETFINYYNTKDLISINESDVRGYILKLIQEDKSNAYINSAINSIKFYYESVLGMPNRFYKIERPRKEKKLPKVLSKEDVLSIIANTNNLKHKCIVSLLYSSGIRRNELVNLKISDIDSKRMLIRIEAAKGNKDRYTLLSHSLLKDLREYYQQYKPEKYIVEGLYGNQYSGQSIGKVVLNAAIKAGIKIPVTPHMLRHSFATHLLEAGVDLRQIQVLLGHSSSKTTEIYTHVATTTFKKIKNPLDS</sequence>
<comment type="caution">
    <text evidence="7">The sequence shown here is derived from an EMBL/GenBank/DDBJ whole genome shotgun (WGS) entry which is preliminary data.</text>
</comment>
<accession>A0A0F9RM79</accession>
<dbReference type="InterPro" id="IPR002104">
    <property type="entry name" value="Integrase_catalytic"/>
</dbReference>
<evidence type="ECO:0000256" key="2">
    <source>
        <dbReference type="ARBA" id="ARBA00022908"/>
    </source>
</evidence>
<dbReference type="InterPro" id="IPR050090">
    <property type="entry name" value="Tyrosine_recombinase_XerCD"/>
</dbReference>
<name>A0A0F9RM79_9ZZZZ</name>
<evidence type="ECO:0008006" key="8">
    <source>
        <dbReference type="Google" id="ProtNLM"/>
    </source>
</evidence>
<dbReference type="PROSITE" id="PS51900">
    <property type="entry name" value="CB"/>
    <property type="match status" value="1"/>
</dbReference>
<reference evidence="7" key="1">
    <citation type="journal article" date="2015" name="Nature">
        <title>Complex archaea that bridge the gap between prokaryotes and eukaryotes.</title>
        <authorList>
            <person name="Spang A."/>
            <person name="Saw J.H."/>
            <person name="Jorgensen S.L."/>
            <person name="Zaremba-Niedzwiedzka K."/>
            <person name="Martijn J."/>
            <person name="Lind A.E."/>
            <person name="van Eijk R."/>
            <person name="Schleper C."/>
            <person name="Guy L."/>
            <person name="Ettema T.J."/>
        </authorList>
    </citation>
    <scope>NUCLEOTIDE SEQUENCE</scope>
</reference>
<organism evidence="7">
    <name type="scientific">marine sediment metagenome</name>
    <dbReference type="NCBI Taxonomy" id="412755"/>
    <lineage>
        <taxon>unclassified sequences</taxon>
        <taxon>metagenomes</taxon>
        <taxon>ecological metagenomes</taxon>
    </lineage>
</organism>
<dbReference type="PANTHER" id="PTHR30349">
    <property type="entry name" value="PHAGE INTEGRASE-RELATED"/>
    <property type="match status" value="1"/>
</dbReference>
<dbReference type="GO" id="GO:0015074">
    <property type="term" value="P:DNA integration"/>
    <property type="evidence" value="ECO:0007669"/>
    <property type="project" value="UniProtKB-KW"/>
</dbReference>
<dbReference type="SUPFAM" id="SSF56349">
    <property type="entry name" value="DNA breaking-rejoining enzymes"/>
    <property type="match status" value="1"/>
</dbReference>
<dbReference type="InterPro" id="IPR011010">
    <property type="entry name" value="DNA_brk_join_enz"/>
</dbReference>
<dbReference type="GO" id="GO:0003677">
    <property type="term" value="F:DNA binding"/>
    <property type="evidence" value="ECO:0007669"/>
    <property type="project" value="UniProtKB-KW"/>
</dbReference>
<evidence type="ECO:0000259" key="5">
    <source>
        <dbReference type="PROSITE" id="PS51898"/>
    </source>
</evidence>
<dbReference type="EMBL" id="LAZR01000794">
    <property type="protein sequence ID" value="KKN57680.1"/>
    <property type="molecule type" value="Genomic_DNA"/>
</dbReference>
<evidence type="ECO:0000256" key="1">
    <source>
        <dbReference type="ARBA" id="ARBA00008857"/>
    </source>
</evidence>
<feature type="domain" description="Core-binding (CB)" evidence="6">
    <location>
        <begin position="101"/>
        <end position="183"/>
    </location>
</feature>
<protein>
    <recommendedName>
        <fullName evidence="8">Tyr recombinase domain-containing protein</fullName>
    </recommendedName>
</protein>
<dbReference type="InterPro" id="IPR044068">
    <property type="entry name" value="CB"/>
</dbReference>
<dbReference type="InterPro" id="IPR004107">
    <property type="entry name" value="Integrase_SAM-like_N"/>
</dbReference>
<dbReference type="InterPro" id="IPR010998">
    <property type="entry name" value="Integrase_recombinase_N"/>
</dbReference>
<proteinExistence type="inferred from homology"/>
<dbReference type="PROSITE" id="PS51898">
    <property type="entry name" value="TYR_RECOMBINASE"/>
    <property type="match status" value="1"/>
</dbReference>
<feature type="domain" description="Tyr recombinase" evidence="5">
    <location>
        <begin position="200"/>
        <end position="372"/>
    </location>
</feature>
<keyword evidence="3" id="KW-0238">DNA-binding</keyword>
<dbReference type="NCBIfam" id="NF040815">
    <property type="entry name" value="recomb_XerA_Arch"/>
    <property type="match status" value="1"/>
</dbReference>
<dbReference type="InterPro" id="IPR013762">
    <property type="entry name" value="Integrase-like_cat_sf"/>
</dbReference>
<dbReference type="Gene3D" id="1.10.150.130">
    <property type="match status" value="1"/>
</dbReference>
<dbReference type="PANTHER" id="PTHR30349:SF64">
    <property type="entry name" value="PROPHAGE INTEGRASE INTD-RELATED"/>
    <property type="match status" value="1"/>
</dbReference>
<comment type="similarity">
    <text evidence="1">Belongs to the 'phage' integrase family.</text>
</comment>
<dbReference type="Pfam" id="PF00589">
    <property type="entry name" value="Phage_integrase"/>
    <property type="match status" value="1"/>
</dbReference>
<dbReference type="AlphaFoldDB" id="A0A0F9RM79"/>
<gene>
    <name evidence="7" type="ORF">LCGC14_0559770</name>
</gene>
<dbReference type="Gene3D" id="1.10.443.10">
    <property type="entry name" value="Intergrase catalytic core"/>
    <property type="match status" value="1"/>
</dbReference>
<evidence type="ECO:0000256" key="4">
    <source>
        <dbReference type="ARBA" id="ARBA00023172"/>
    </source>
</evidence>